<feature type="chain" id="PRO_5046084460" evidence="2">
    <location>
        <begin position="27"/>
        <end position="654"/>
    </location>
</feature>
<comment type="caution">
    <text evidence="3">The sequence shown here is derived from an EMBL/GenBank/DDBJ whole genome shotgun (WGS) entry which is preliminary data.</text>
</comment>
<proteinExistence type="predicted"/>
<feature type="signal peptide" evidence="2">
    <location>
        <begin position="1"/>
        <end position="26"/>
    </location>
</feature>
<keyword evidence="2" id="KW-0732">Signal</keyword>
<protein>
    <submittedName>
        <fullName evidence="3">Uncharacterized protein</fullName>
    </submittedName>
</protein>
<evidence type="ECO:0000313" key="3">
    <source>
        <dbReference type="EMBL" id="MFC3493686.1"/>
    </source>
</evidence>
<dbReference type="RefSeq" id="WP_387976560.1">
    <property type="nucleotide sequence ID" value="NZ_JBHRWO010000012.1"/>
</dbReference>
<dbReference type="Proteomes" id="UP001595712">
    <property type="component" value="Unassembled WGS sequence"/>
</dbReference>
<evidence type="ECO:0000313" key="4">
    <source>
        <dbReference type="Proteomes" id="UP001595712"/>
    </source>
</evidence>
<sequence>MLRRRTMAAATAAVALCGTIAAGVTAAEADEHPRPALTASEPTTDTVTLPTGDRVRLLPGGALGLEPAAGREDIAFTTVPAADGEGTIVVPADKADALFAGTEDARRYNATELIEDGRADAAALSESDLESFVALPPVGGAVQDPTLTVIVRDHAGEVPDSGYITWYDTADHENGGELDFDADGVATADLEPGDYVLTHAVWNLGPGDQFTEFVFGISHVTVGDENTELVLDGADAELVSVEVERPDAEPVDFGANIVAAKTDGGPSVGAGVFGPSGTDVYLMPETDIPGYDLGFRYQTTLAGPDGAAEPYQYNLAFAETGGFPDDTSYLVHDDKLAKIATDYTGFGPPVDGYTCDYGYHVSGDIGPAMCFAVDTPFPSQRLNLYTADPEIAWDTAITGGVFDPETGAMLDGFEESVKNAVLTPGLVDRTFPNGPLTAGAAEALVANVDGQVGLEAAVPLGASRNGEQVVLVGYSGDVELSRDGQRLDWVSSIDPLEGFGLDLDGAGRYSLSVGGSREPASGPFAFKSFIDWSFDLDPAAVEPGQELELLLPAVALTAPDIEGGLTANREQPITLELVRDTGEGVPAAEMGLEVSYDDGFTWSAVDLVFDPGSGTATAVLRHPEDAKYVATRMTATDTAGAEVEHTTIRAYGLS</sequence>
<evidence type="ECO:0000256" key="1">
    <source>
        <dbReference type="SAM" id="MobiDB-lite"/>
    </source>
</evidence>
<gene>
    <name evidence="3" type="ORF">ACFO8M_14490</name>
</gene>
<evidence type="ECO:0000256" key="2">
    <source>
        <dbReference type="SAM" id="SignalP"/>
    </source>
</evidence>
<keyword evidence="4" id="KW-1185">Reference proteome</keyword>
<feature type="compositionally biased region" description="Polar residues" evidence="1">
    <location>
        <begin position="40"/>
        <end position="49"/>
    </location>
</feature>
<name>A0ABV7PYJ9_9ACTN</name>
<accession>A0ABV7PYJ9</accession>
<organism evidence="3 4">
    <name type="scientific">Glycomyces rhizosphaerae</name>
    <dbReference type="NCBI Taxonomy" id="2054422"/>
    <lineage>
        <taxon>Bacteria</taxon>
        <taxon>Bacillati</taxon>
        <taxon>Actinomycetota</taxon>
        <taxon>Actinomycetes</taxon>
        <taxon>Glycomycetales</taxon>
        <taxon>Glycomycetaceae</taxon>
        <taxon>Glycomyces</taxon>
    </lineage>
</organism>
<reference evidence="4" key="1">
    <citation type="journal article" date="2019" name="Int. J. Syst. Evol. Microbiol.">
        <title>The Global Catalogue of Microorganisms (GCM) 10K type strain sequencing project: providing services to taxonomists for standard genome sequencing and annotation.</title>
        <authorList>
            <consortium name="The Broad Institute Genomics Platform"/>
            <consortium name="The Broad Institute Genome Sequencing Center for Infectious Disease"/>
            <person name="Wu L."/>
            <person name="Ma J."/>
        </authorList>
    </citation>
    <scope>NUCLEOTIDE SEQUENCE [LARGE SCALE GENOMIC DNA]</scope>
    <source>
        <strain evidence="4">CGMCC 4.7396</strain>
    </source>
</reference>
<feature type="region of interest" description="Disordered" evidence="1">
    <location>
        <begin position="31"/>
        <end position="52"/>
    </location>
</feature>
<dbReference type="EMBL" id="JBHRWO010000012">
    <property type="protein sequence ID" value="MFC3493686.1"/>
    <property type="molecule type" value="Genomic_DNA"/>
</dbReference>